<comment type="caution">
    <text evidence="3">The sequence shown here is derived from an EMBL/GenBank/DDBJ whole genome shotgun (WGS) entry which is preliminary data.</text>
</comment>
<dbReference type="Proteomes" id="UP000543642">
    <property type="component" value="Unassembled WGS sequence"/>
</dbReference>
<keyword evidence="2" id="KW-1133">Transmembrane helix</keyword>
<keyword evidence="4" id="KW-1185">Reference proteome</keyword>
<proteinExistence type="predicted"/>
<evidence type="ECO:0000256" key="2">
    <source>
        <dbReference type="SAM" id="Phobius"/>
    </source>
</evidence>
<dbReference type="EMBL" id="JACHFW010000001">
    <property type="protein sequence ID" value="MBB5263313.1"/>
    <property type="molecule type" value="Genomic_DNA"/>
</dbReference>
<organism evidence="3 4">
    <name type="scientific">Catenibacillus scindens</name>
    <dbReference type="NCBI Taxonomy" id="673271"/>
    <lineage>
        <taxon>Bacteria</taxon>
        <taxon>Bacillati</taxon>
        <taxon>Bacillota</taxon>
        <taxon>Clostridia</taxon>
        <taxon>Lachnospirales</taxon>
        <taxon>Lachnospiraceae</taxon>
        <taxon>Catenibacillus</taxon>
    </lineage>
</organism>
<keyword evidence="2" id="KW-0812">Transmembrane</keyword>
<evidence type="ECO:0000313" key="4">
    <source>
        <dbReference type="Proteomes" id="UP000543642"/>
    </source>
</evidence>
<name>A0A7W8H884_9FIRM</name>
<keyword evidence="2" id="KW-0472">Membrane</keyword>
<feature type="transmembrane region" description="Helical" evidence="2">
    <location>
        <begin position="14"/>
        <end position="36"/>
    </location>
</feature>
<feature type="transmembrane region" description="Helical" evidence="2">
    <location>
        <begin position="86"/>
        <end position="109"/>
    </location>
</feature>
<dbReference type="RefSeq" id="WP_183770906.1">
    <property type="nucleotide sequence ID" value="NZ_JACHFW010000001.1"/>
</dbReference>
<reference evidence="3 4" key="1">
    <citation type="submission" date="2020-08" db="EMBL/GenBank/DDBJ databases">
        <title>Genomic Encyclopedia of Type Strains, Phase IV (KMG-IV): sequencing the most valuable type-strain genomes for metagenomic binning, comparative biology and taxonomic classification.</title>
        <authorList>
            <person name="Goeker M."/>
        </authorList>
    </citation>
    <scope>NUCLEOTIDE SEQUENCE [LARGE SCALE GENOMIC DNA]</scope>
    <source>
        <strain evidence="3 4">DSM 106146</strain>
    </source>
</reference>
<evidence type="ECO:0000256" key="1">
    <source>
        <dbReference type="SAM" id="MobiDB-lite"/>
    </source>
</evidence>
<protein>
    <submittedName>
        <fullName evidence="3">Uncharacterized protein</fullName>
    </submittedName>
</protein>
<gene>
    <name evidence="3" type="ORF">HNP82_000407</name>
</gene>
<dbReference type="AlphaFoldDB" id="A0A7W8H884"/>
<sequence>MSGYQQISEKCKKYWGVIPLLLFLAGKTAVVLIEVFTDSALRSVPQMILSWFGGISVGILIFWIGKRMLWKKREKVSAAIRVLRAILCMIYCVVVAAAVCIGFVINVFVYHPEHVVEKNGTPMVASVSSFLQETVTYYDYKNVLFRGREAIGWEDYGNGGGDPFEQGIEPGSSYFRDTDINSER</sequence>
<feature type="region of interest" description="Disordered" evidence="1">
    <location>
        <begin position="163"/>
        <end position="184"/>
    </location>
</feature>
<evidence type="ECO:0000313" key="3">
    <source>
        <dbReference type="EMBL" id="MBB5263313.1"/>
    </source>
</evidence>
<accession>A0A7W8H884</accession>
<feature type="transmembrane region" description="Helical" evidence="2">
    <location>
        <begin position="48"/>
        <end position="65"/>
    </location>
</feature>